<reference evidence="2" key="2">
    <citation type="journal article" date="2019" name="IMA Fungus">
        <title>Genome sequencing and comparison of five Tilletia species to identify candidate genes for the detection of regulated species infecting wheat.</title>
        <authorList>
            <person name="Nguyen H.D.T."/>
            <person name="Sultana T."/>
            <person name="Kesanakurti P."/>
            <person name="Hambleton S."/>
        </authorList>
    </citation>
    <scope>NUCLEOTIDE SEQUENCE</scope>
    <source>
        <strain evidence="2">DAOMC 236422</strain>
    </source>
</reference>
<feature type="chain" id="PRO_5036483905" description="Tenascin-X" evidence="1">
    <location>
        <begin position="28"/>
        <end position="582"/>
    </location>
</feature>
<proteinExistence type="predicted"/>
<accession>A0A8X7NG82</accession>
<dbReference type="Proteomes" id="UP000078113">
    <property type="component" value="Unassembled WGS sequence"/>
</dbReference>
<dbReference type="EMBL" id="LWDG02000019">
    <property type="protein sequence ID" value="KAE8271401.1"/>
    <property type="molecule type" value="Genomic_DNA"/>
</dbReference>
<gene>
    <name evidence="2" type="ORF">A4X09_0g927</name>
</gene>
<feature type="signal peptide" evidence="1">
    <location>
        <begin position="1"/>
        <end position="27"/>
    </location>
</feature>
<organism evidence="2 3">
    <name type="scientific">Tilletia walkeri</name>
    <dbReference type="NCBI Taxonomy" id="117179"/>
    <lineage>
        <taxon>Eukaryota</taxon>
        <taxon>Fungi</taxon>
        <taxon>Dikarya</taxon>
        <taxon>Basidiomycota</taxon>
        <taxon>Ustilaginomycotina</taxon>
        <taxon>Exobasidiomycetes</taxon>
        <taxon>Tilletiales</taxon>
        <taxon>Tilletiaceae</taxon>
        <taxon>Tilletia</taxon>
    </lineage>
</organism>
<evidence type="ECO:0000256" key="1">
    <source>
        <dbReference type="SAM" id="SignalP"/>
    </source>
</evidence>
<reference evidence="2" key="1">
    <citation type="submission" date="2016-04" db="EMBL/GenBank/DDBJ databases">
        <authorList>
            <person name="Nguyen H.D."/>
            <person name="Samba Siva P."/>
            <person name="Cullis J."/>
            <person name="Levesque C.A."/>
            <person name="Hambleton S."/>
        </authorList>
    </citation>
    <scope>NUCLEOTIDE SEQUENCE</scope>
    <source>
        <strain evidence="2">DAOMC 236422</strain>
    </source>
</reference>
<name>A0A8X7NG82_9BASI</name>
<protein>
    <recommendedName>
        <fullName evidence="4">Tenascin-X</fullName>
    </recommendedName>
</protein>
<evidence type="ECO:0008006" key="4">
    <source>
        <dbReference type="Google" id="ProtNLM"/>
    </source>
</evidence>
<evidence type="ECO:0000313" key="3">
    <source>
        <dbReference type="Proteomes" id="UP000078113"/>
    </source>
</evidence>
<dbReference type="AlphaFoldDB" id="A0A8X7NG82"/>
<evidence type="ECO:0000313" key="2">
    <source>
        <dbReference type="EMBL" id="KAE8271401.1"/>
    </source>
</evidence>
<keyword evidence="1" id="KW-0732">Signal</keyword>
<comment type="caution">
    <text evidence="2">The sequence shown here is derived from an EMBL/GenBank/DDBJ whole genome shotgun (WGS) entry which is preliminary data.</text>
</comment>
<sequence length="582" mass="60769">MLSFVKANGRVLGLAILAVQLLSSAVAFSFDEELNPALLARVTRGTKSIGALCTSNAECYSANCAPKTTGSTVLTCQLQPTGGPCFKNLNCVSYNCNYGTGKCTTPSKAQGPCKTATDCYGKTTLCVKNVCRYPLTASCVYNADCASGLCLDKQCRAKSAPQVPGKNCHLNSECLSNKCVSNAFRYDLCTDTTGAYVPCATLTSSNCARYPLGHTCANNGECNEGLCKNGVCSAGQVGDTCAQNYQCDGQSLCGTDKKCFLPSAASTPPLEPCNSSSECRSARCISELRPKDSIGVNADPLDRVTLNEPVCDFLDNGQTGCRTYRDCSTGLCQGGTCATGTNGDRCIVNYQCSNICGLDGFCSTLSGSANQGTNELCKTSADCLSDWCRDAQYYGIQRPSLDDPSVLVSVRDQTCHGSRFGQGCHSTADCDEGVCSGGVCSLVPYGGACTRSSQCGNMGLCKIPSGGTSGTCVLATGDNDCSRDDQCFSGHCVLKPCQSCPDGSWCQRVSNQGACRYDSDCSSIAVCGADQKCAVVNNAYCQANNDCVSKICFEKVCRAPGFTAPATTSATSTVVPTVTAHP</sequence>
<keyword evidence="3" id="KW-1185">Reference proteome</keyword>